<dbReference type="PROSITE" id="PS50110">
    <property type="entry name" value="RESPONSE_REGULATORY"/>
    <property type="match status" value="1"/>
</dbReference>
<organism evidence="3 4">
    <name type="scientific">Robiginitalea biformata (strain ATCC BAA-864 / DSM 15991 / KCTC 12146 / HTCC2501)</name>
    <dbReference type="NCBI Taxonomy" id="313596"/>
    <lineage>
        <taxon>Bacteria</taxon>
        <taxon>Pseudomonadati</taxon>
        <taxon>Bacteroidota</taxon>
        <taxon>Flavobacteriia</taxon>
        <taxon>Flavobacteriales</taxon>
        <taxon>Flavobacteriaceae</taxon>
        <taxon>Robiginitalea</taxon>
    </lineage>
</organism>
<name>A4CHR2_ROBBH</name>
<feature type="modified residue" description="4-aspartylphosphate" evidence="1">
    <location>
        <position position="59"/>
    </location>
</feature>
<dbReference type="AlphaFoldDB" id="A4CHR2"/>
<dbReference type="eggNOG" id="COG2197">
    <property type="taxonomic scope" value="Bacteria"/>
</dbReference>
<evidence type="ECO:0000259" key="2">
    <source>
        <dbReference type="PROSITE" id="PS50110"/>
    </source>
</evidence>
<dbReference type="EMBL" id="CP001712">
    <property type="protein sequence ID" value="EAR16470.1"/>
    <property type="molecule type" value="Genomic_DNA"/>
</dbReference>
<keyword evidence="4" id="KW-1185">Reference proteome</keyword>
<dbReference type="OrthoDB" id="659223at2"/>
<gene>
    <name evidence="3" type="ordered locus">RB2501_06210</name>
</gene>
<dbReference type="GO" id="GO:0000160">
    <property type="term" value="P:phosphorelay signal transduction system"/>
    <property type="evidence" value="ECO:0007669"/>
    <property type="project" value="InterPro"/>
</dbReference>
<dbReference type="PANTHER" id="PTHR45566">
    <property type="entry name" value="HTH-TYPE TRANSCRIPTIONAL REGULATOR YHJB-RELATED"/>
    <property type="match status" value="1"/>
</dbReference>
<evidence type="ECO:0000256" key="1">
    <source>
        <dbReference type="PROSITE-ProRule" id="PRU00169"/>
    </source>
</evidence>
<dbReference type="KEGG" id="rbi:RB2501_06210"/>
<dbReference type="SMART" id="SM00448">
    <property type="entry name" value="REC"/>
    <property type="match status" value="1"/>
</dbReference>
<dbReference type="InterPro" id="IPR051015">
    <property type="entry name" value="EvgA-like"/>
</dbReference>
<feature type="domain" description="Response regulatory" evidence="2">
    <location>
        <begin position="4"/>
        <end position="132"/>
    </location>
</feature>
<accession>A4CHR2</accession>
<reference evidence="3 4" key="1">
    <citation type="journal article" date="2009" name="J. Bacteriol.">
        <title>Complete genome sequence of Robiginitalea biformata HTCC2501.</title>
        <authorList>
            <person name="Oh H.M."/>
            <person name="Giovannoni S.J."/>
            <person name="Lee K."/>
            <person name="Ferriera S."/>
            <person name="Johnson J."/>
            <person name="Cho J.C."/>
        </authorList>
    </citation>
    <scope>NUCLEOTIDE SEQUENCE [LARGE SCALE GENOMIC DNA]</scope>
    <source>
        <strain evidence="4">ATCC BAA-864 / HTCC2501 / KCTC 12146</strain>
    </source>
</reference>
<keyword evidence="1" id="KW-0597">Phosphoprotein</keyword>
<sequence>MFKKVLVVEDIDSINIGLTKTLGEAFDFDIDHAKFCDKASLKITKALLDKEPYDLLITDLSFKSNGQEGKIQSGEDLIREVRAKQPNLKTIIYSIEDRPFKLKEFITDLKVDGYVLKGRNSSREMVEAIKEVAAGTLYVSQDIMQSIHTSPTLEIDDFDLELLKELADGYSQQEISKHFQTRGITPASLSSIEKRINRLKDYFMARNTTHLVALAKDMGLM</sequence>
<dbReference type="InterPro" id="IPR011006">
    <property type="entry name" value="CheY-like_superfamily"/>
</dbReference>
<dbReference type="RefSeq" id="WP_015753227.1">
    <property type="nucleotide sequence ID" value="NC_013222.1"/>
</dbReference>
<dbReference type="PANTHER" id="PTHR45566:SF1">
    <property type="entry name" value="HTH-TYPE TRANSCRIPTIONAL REGULATOR YHJB-RELATED"/>
    <property type="match status" value="1"/>
</dbReference>
<dbReference type="STRING" id="313596.RB2501_06210"/>
<dbReference type="InterPro" id="IPR001789">
    <property type="entry name" value="Sig_transdc_resp-reg_receiver"/>
</dbReference>
<evidence type="ECO:0000313" key="3">
    <source>
        <dbReference type="EMBL" id="EAR16470.1"/>
    </source>
</evidence>
<dbReference type="SUPFAM" id="SSF52172">
    <property type="entry name" value="CheY-like"/>
    <property type="match status" value="1"/>
</dbReference>
<dbReference type="HOGENOM" id="CLU_1254110_0_0_10"/>
<evidence type="ECO:0000313" key="4">
    <source>
        <dbReference type="Proteomes" id="UP000009049"/>
    </source>
</evidence>
<protein>
    <submittedName>
        <fullName evidence="3">Response regulator GacA</fullName>
    </submittedName>
</protein>
<dbReference type="Proteomes" id="UP000009049">
    <property type="component" value="Chromosome"/>
</dbReference>
<proteinExistence type="predicted"/>
<dbReference type="Gene3D" id="3.40.50.2300">
    <property type="match status" value="1"/>
</dbReference>